<feature type="non-terminal residue" evidence="1">
    <location>
        <position position="50"/>
    </location>
</feature>
<sequence>HNPEYEVSLEGCGLKVAIVVAKKYTMPCDVDIVFGSPAVDDLTEKHILKY</sequence>
<feature type="non-terminal residue" evidence="1">
    <location>
        <position position="1"/>
    </location>
</feature>
<evidence type="ECO:0000313" key="2">
    <source>
        <dbReference type="Proteomes" id="UP001634394"/>
    </source>
</evidence>
<proteinExistence type="predicted"/>
<dbReference type="AlphaFoldDB" id="A0ABD3VXN9"/>
<dbReference type="EMBL" id="JBJQND010000010">
    <property type="protein sequence ID" value="KAL3865273.1"/>
    <property type="molecule type" value="Genomic_DNA"/>
</dbReference>
<comment type="caution">
    <text evidence="1">The sequence shown here is derived from an EMBL/GenBank/DDBJ whole genome shotgun (WGS) entry which is preliminary data.</text>
</comment>
<organism evidence="1 2">
    <name type="scientific">Sinanodonta woodiana</name>
    <name type="common">Chinese pond mussel</name>
    <name type="synonym">Anodonta woodiana</name>
    <dbReference type="NCBI Taxonomy" id="1069815"/>
    <lineage>
        <taxon>Eukaryota</taxon>
        <taxon>Metazoa</taxon>
        <taxon>Spiralia</taxon>
        <taxon>Lophotrochozoa</taxon>
        <taxon>Mollusca</taxon>
        <taxon>Bivalvia</taxon>
        <taxon>Autobranchia</taxon>
        <taxon>Heteroconchia</taxon>
        <taxon>Palaeoheterodonta</taxon>
        <taxon>Unionida</taxon>
        <taxon>Unionoidea</taxon>
        <taxon>Unionidae</taxon>
        <taxon>Unioninae</taxon>
        <taxon>Sinanodonta</taxon>
    </lineage>
</organism>
<accession>A0ABD3VXN9</accession>
<keyword evidence="2" id="KW-1185">Reference proteome</keyword>
<dbReference type="Proteomes" id="UP001634394">
    <property type="component" value="Unassembled WGS sequence"/>
</dbReference>
<name>A0ABD3VXN9_SINWO</name>
<protein>
    <submittedName>
        <fullName evidence="1">Uncharacterized protein</fullName>
    </submittedName>
</protein>
<evidence type="ECO:0000313" key="1">
    <source>
        <dbReference type="EMBL" id="KAL3865273.1"/>
    </source>
</evidence>
<gene>
    <name evidence="1" type="ORF">ACJMK2_006886</name>
</gene>
<reference evidence="1 2" key="1">
    <citation type="submission" date="2024-11" db="EMBL/GenBank/DDBJ databases">
        <title>Chromosome-level genome assembly of the freshwater bivalve Anodonta woodiana.</title>
        <authorList>
            <person name="Chen X."/>
        </authorList>
    </citation>
    <scope>NUCLEOTIDE SEQUENCE [LARGE SCALE GENOMIC DNA]</scope>
    <source>
        <strain evidence="1">MN2024</strain>
        <tissue evidence="1">Gills</tissue>
    </source>
</reference>